<name>A0A3B0UNE4_9ZZZZ</name>
<organism evidence="2">
    <name type="scientific">hydrothermal vent metagenome</name>
    <dbReference type="NCBI Taxonomy" id="652676"/>
    <lineage>
        <taxon>unclassified sequences</taxon>
        <taxon>metagenomes</taxon>
        <taxon>ecological metagenomes</taxon>
    </lineage>
</organism>
<dbReference type="Gene3D" id="3.60.10.10">
    <property type="entry name" value="Endonuclease/exonuclease/phosphatase"/>
    <property type="match status" value="1"/>
</dbReference>
<feature type="domain" description="Endonuclease/exonuclease/phosphatase" evidence="1">
    <location>
        <begin position="53"/>
        <end position="315"/>
    </location>
</feature>
<evidence type="ECO:0000313" key="2">
    <source>
        <dbReference type="EMBL" id="VAW21674.1"/>
    </source>
</evidence>
<dbReference type="InterPro" id="IPR036691">
    <property type="entry name" value="Endo/exonu/phosph_ase_sf"/>
</dbReference>
<dbReference type="AlphaFoldDB" id="A0A3B0UNE4"/>
<dbReference type="InterPro" id="IPR005135">
    <property type="entry name" value="Endo/exonuclease/phosphatase"/>
</dbReference>
<sequence length="343" mass="38370">MLWLITGILVTLVVYLLVVVLVNRNRPPGDRISLVSRPKNLEAKLGQTIKITSWNIGYAGLGRGSDFIMDGGKNWFPPSRQTVKNNLGAICAQLEKFRGQILLLQEVSVKSPLSFWQPVRQKIIMSMPDNMALFRPDISTWGLPWPLKIAHGTMTISPAEPASKKLVKLPVEPDFIGGIIKRNYALLVTRFAIENSSGQWVIINLHLAAFDNKGATRQQQFEAVFAFAQEEYEKGNFIVVGGDWNMALTKTDFLHTTNLKHLFWLVDLPKEKLPSGWKIVCDKSVPSVRTNYKPYVEGENYTAVIDGFIVSPNVGVDAVKTTNTGFENTDHMPVSALFSTKRL</sequence>
<evidence type="ECO:0000259" key="1">
    <source>
        <dbReference type="Pfam" id="PF03372"/>
    </source>
</evidence>
<dbReference type="GO" id="GO:0003824">
    <property type="term" value="F:catalytic activity"/>
    <property type="evidence" value="ECO:0007669"/>
    <property type="project" value="InterPro"/>
</dbReference>
<reference evidence="2" key="1">
    <citation type="submission" date="2018-06" db="EMBL/GenBank/DDBJ databases">
        <authorList>
            <person name="Zhirakovskaya E."/>
        </authorList>
    </citation>
    <scope>NUCLEOTIDE SEQUENCE</scope>
</reference>
<accession>A0A3B0UNE4</accession>
<dbReference type="EMBL" id="UOEO01000179">
    <property type="protein sequence ID" value="VAW21674.1"/>
    <property type="molecule type" value="Genomic_DNA"/>
</dbReference>
<dbReference type="SUPFAM" id="SSF56219">
    <property type="entry name" value="DNase I-like"/>
    <property type="match status" value="1"/>
</dbReference>
<gene>
    <name evidence="2" type="ORF">MNBD_ALPHA12-42</name>
</gene>
<dbReference type="Pfam" id="PF03372">
    <property type="entry name" value="Exo_endo_phos"/>
    <property type="match status" value="1"/>
</dbReference>
<protein>
    <recommendedName>
        <fullName evidence="1">Endonuclease/exonuclease/phosphatase domain-containing protein</fullName>
    </recommendedName>
</protein>
<proteinExistence type="predicted"/>